<protein>
    <submittedName>
        <fullName evidence="1">Uncharacterized protein</fullName>
    </submittedName>
</protein>
<sequence>MYAVQQSNAYSLIEDTMSKAQLRALFARLHRKLNDPEVEIFSVAITGTLHSLATLTIYSSHGTLRLSLPFIPKKAWEHQYAFISKPDMDHLFRMIAEATDQWVIATMTKNDLQLTHRFDSISLRIQSVETLPDLTVQSAIEMQVYSADILKWLKPVYEIIRLAPHDDPRLNQIILELSQHKGQIGGPQWPMLFPMGDPVLLRAHGQNRQGLTGTTYFQTTPIMLTDCSSLRAISQNHARGLLWFVPILSQLISAKKRKQSLEMLWSHHDGFFLNATDNSWGLHLPWEPATASDFAIEGSAESQQVQQLPA</sequence>
<gene>
    <name evidence="1" type="ORF">CARN5_1118</name>
</gene>
<proteinExistence type="predicted"/>
<reference evidence="1" key="1">
    <citation type="submission" date="2009-10" db="EMBL/GenBank/DDBJ databases">
        <title>Diversity of trophic interactions inside an arsenic-rich microbial ecosystem.</title>
        <authorList>
            <person name="Bertin P.N."/>
            <person name="Heinrich-Salmeron A."/>
            <person name="Pelletier E."/>
            <person name="Goulhen-Chollet F."/>
            <person name="Arsene-Ploetze F."/>
            <person name="Gallien S."/>
            <person name="Calteau A."/>
            <person name="Vallenet D."/>
            <person name="Casiot C."/>
            <person name="Chane-Woon-Ming B."/>
            <person name="Giloteaux L."/>
            <person name="Barakat M."/>
            <person name="Bonnefoy V."/>
            <person name="Bruneel O."/>
            <person name="Chandler M."/>
            <person name="Cleiss J."/>
            <person name="Duran R."/>
            <person name="Elbaz-Poulichet F."/>
            <person name="Fonknechten N."/>
            <person name="Lauga B."/>
            <person name="Mornico D."/>
            <person name="Ortet P."/>
            <person name="Schaeffer C."/>
            <person name="Siguier P."/>
            <person name="Alexander Thil Smith A."/>
            <person name="Van Dorsselaer A."/>
            <person name="Weissenbach J."/>
            <person name="Medigue C."/>
            <person name="Le Paslier D."/>
        </authorList>
    </citation>
    <scope>NUCLEOTIDE SEQUENCE</scope>
</reference>
<organism evidence="1">
    <name type="scientific">mine drainage metagenome</name>
    <dbReference type="NCBI Taxonomy" id="410659"/>
    <lineage>
        <taxon>unclassified sequences</taxon>
        <taxon>metagenomes</taxon>
        <taxon>ecological metagenomes</taxon>
    </lineage>
</organism>
<dbReference type="EMBL" id="CABP01000111">
    <property type="protein sequence ID" value="CBI05378.1"/>
    <property type="molecule type" value="Genomic_DNA"/>
</dbReference>
<dbReference type="AlphaFoldDB" id="E6QDV2"/>
<evidence type="ECO:0000313" key="1">
    <source>
        <dbReference type="EMBL" id="CBI05378.1"/>
    </source>
</evidence>
<accession>E6QDV2</accession>
<comment type="caution">
    <text evidence="1">The sequence shown here is derived from an EMBL/GenBank/DDBJ whole genome shotgun (WGS) entry which is preliminary data.</text>
</comment>
<name>E6QDV2_9ZZZZ</name>